<sequence length="504" mass="58508">MDNHQHHIALDTFIMHNGDRGYIRYYGEVVGYDGKWYGIEWENSTKRGKHNGTVKGKKYFETKNPKGASFIRETEEISIGENIVTLISQRYSDSAIKYKAEVDKYDIELKEDQIEAIKTDEKLSNVYAITLDRYPLAFSKSLDGKSFPACKDLVISHTLLTKWLDIFEILKLFPNLRYLDISDNLLEKLSDLGNLENIILKNPIKTLKANHCNLDDESIYRLLLLFPGIVELHLTNNLIKSISIPSNYSSLEILYLQNNDIITFDNLRSLGSLPKLKYLNISNCNVSKITVTQSLFSALEKLVASENRFLHWNDIMDLNKLQNLKQLVLQVRLPVPKGMDPREVMVVKFPNIIEIDRLDISPVYRRNCEYDFMTKISTLNPIPPYFMADIQRLQKIYPDFELEIPSKTSTAKNAMDKERIKLRFIYGETKFEKIFDATQDFSQIIKIVCRKLNLPTRGIEVYIRRNQKDYNGFGENEEHITYLTSNVKSYDFDENSTVVLKISD</sequence>
<evidence type="ECO:0000313" key="1">
    <source>
        <dbReference type="Proteomes" id="UP000887580"/>
    </source>
</evidence>
<dbReference type="Proteomes" id="UP000887580">
    <property type="component" value="Unplaced"/>
</dbReference>
<name>A0AC35GTM5_9BILA</name>
<accession>A0AC35GTM5</accession>
<protein>
    <submittedName>
        <fullName evidence="2">Tubulin-specific chaperone E</fullName>
    </submittedName>
</protein>
<proteinExistence type="predicted"/>
<evidence type="ECO:0000313" key="2">
    <source>
        <dbReference type="WBParaSite" id="PS1159_v2.g865.t1"/>
    </source>
</evidence>
<reference evidence="2" key="1">
    <citation type="submission" date="2022-11" db="UniProtKB">
        <authorList>
            <consortium name="WormBaseParasite"/>
        </authorList>
    </citation>
    <scope>IDENTIFICATION</scope>
</reference>
<organism evidence="1 2">
    <name type="scientific">Panagrolaimus sp. PS1159</name>
    <dbReference type="NCBI Taxonomy" id="55785"/>
    <lineage>
        <taxon>Eukaryota</taxon>
        <taxon>Metazoa</taxon>
        <taxon>Ecdysozoa</taxon>
        <taxon>Nematoda</taxon>
        <taxon>Chromadorea</taxon>
        <taxon>Rhabditida</taxon>
        <taxon>Tylenchina</taxon>
        <taxon>Panagrolaimomorpha</taxon>
        <taxon>Panagrolaimoidea</taxon>
        <taxon>Panagrolaimidae</taxon>
        <taxon>Panagrolaimus</taxon>
    </lineage>
</organism>
<dbReference type="WBParaSite" id="PS1159_v2.g865.t1">
    <property type="protein sequence ID" value="PS1159_v2.g865.t1"/>
    <property type="gene ID" value="PS1159_v2.g865"/>
</dbReference>